<gene>
    <name evidence="2" type="ORF">ATK06_0791</name>
</gene>
<dbReference type="AlphaFoldDB" id="A0A2A9DNH0"/>
<dbReference type="EMBL" id="PDJF01000001">
    <property type="protein sequence ID" value="PFG27715.1"/>
    <property type="molecule type" value="Genomic_DNA"/>
</dbReference>
<keyword evidence="1" id="KW-1133">Transmembrane helix</keyword>
<dbReference type="Proteomes" id="UP000221653">
    <property type="component" value="Unassembled WGS sequence"/>
</dbReference>
<dbReference type="OrthoDB" id="4427659at2"/>
<keyword evidence="3" id="KW-1185">Reference proteome</keyword>
<keyword evidence="1" id="KW-0472">Membrane</keyword>
<feature type="transmembrane region" description="Helical" evidence="1">
    <location>
        <begin position="123"/>
        <end position="143"/>
    </location>
</feature>
<feature type="transmembrane region" description="Helical" evidence="1">
    <location>
        <begin position="93"/>
        <end position="117"/>
    </location>
</feature>
<evidence type="ECO:0000256" key="1">
    <source>
        <dbReference type="SAM" id="Phobius"/>
    </source>
</evidence>
<feature type="transmembrane region" description="Helical" evidence="1">
    <location>
        <begin position="31"/>
        <end position="64"/>
    </location>
</feature>
<proteinExistence type="predicted"/>
<protein>
    <submittedName>
        <fullName evidence="2">Uncharacterized protein</fullName>
    </submittedName>
</protein>
<sequence length="170" mass="18188">MPHPHSRSFNFLYPDVDPRTGLATTAPERTALALAFAVLAFGAVTGDLIVGGVGVVLATGASIAQSRKTPRRIRSEARARFPEQDWAENESPAFIPIAVGVFVAAIATLCVAGFWWVPDRFTTAGGAIIAALVAVLVWFMPGLNPVWTRTRTRHDAPTIDTAELHLSGLN</sequence>
<reference evidence="2 3" key="1">
    <citation type="submission" date="2017-10" db="EMBL/GenBank/DDBJ databases">
        <title>Sequencing the genomes of 1000 actinobacteria strains.</title>
        <authorList>
            <person name="Klenk H.-P."/>
        </authorList>
    </citation>
    <scope>NUCLEOTIDE SEQUENCE [LARGE SCALE GENOMIC DNA]</scope>
    <source>
        <strain evidence="2 3">DSM 20688</strain>
    </source>
</reference>
<dbReference type="STRING" id="1724.GCA_001044175_00593"/>
<comment type="caution">
    <text evidence="2">The sequence shown here is derived from an EMBL/GenBank/DDBJ whole genome shotgun (WGS) entry which is preliminary data.</text>
</comment>
<keyword evidence="1" id="KW-0812">Transmembrane</keyword>
<accession>A0A2A9DNH0</accession>
<dbReference type="RefSeq" id="WP_053072918.1">
    <property type="nucleotide sequence ID" value="NZ_LDYE01000011.1"/>
</dbReference>
<evidence type="ECO:0000313" key="2">
    <source>
        <dbReference type="EMBL" id="PFG27715.1"/>
    </source>
</evidence>
<organism evidence="2 3">
    <name type="scientific">Corynebacterium renale</name>
    <dbReference type="NCBI Taxonomy" id="1724"/>
    <lineage>
        <taxon>Bacteria</taxon>
        <taxon>Bacillati</taxon>
        <taxon>Actinomycetota</taxon>
        <taxon>Actinomycetes</taxon>
        <taxon>Mycobacteriales</taxon>
        <taxon>Corynebacteriaceae</taxon>
        <taxon>Corynebacterium</taxon>
    </lineage>
</organism>
<name>A0A2A9DNH0_9CORY</name>
<evidence type="ECO:0000313" key="3">
    <source>
        <dbReference type="Proteomes" id="UP000221653"/>
    </source>
</evidence>